<dbReference type="SUPFAM" id="SSF55781">
    <property type="entry name" value="GAF domain-like"/>
    <property type="match status" value="1"/>
</dbReference>
<dbReference type="InterPro" id="IPR005467">
    <property type="entry name" value="His_kinase_dom"/>
</dbReference>
<dbReference type="Gene3D" id="3.30.450.40">
    <property type="match status" value="1"/>
</dbReference>
<gene>
    <name evidence="16" type="ORF">GTS_23340</name>
</gene>
<keyword evidence="12 14" id="KW-0472">Membrane</keyword>
<feature type="compositionally biased region" description="Basic and acidic residues" evidence="13">
    <location>
        <begin position="563"/>
        <end position="574"/>
    </location>
</feature>
<evidence type="ECO:0000256" key="10">
    <source>
        <dbReference type="ARBA" id="ARBA00022989"/>
    </source>
</evidence>
<dbReference type="InterPro" id="IPR003594">
    <property type="entry name" value="HATPase_dom"/>
</dbReference>
<evidence type="ECO:0000313" key="16">
    <source>
        <dbReference type="EMBL" id="GDY30701.1"/>
    </source>
</evidence>
<dbReference type="PROSITE" id="PS50109">
    <property type="entry name" value="HIS_KIN"/>
    <property type="match status" value="1"/>
</dbReference>
<feature type="transmembrane region" description="Helical" evidence="14">
    <location>
        <begin position="72"/>
        <end position="100"/>
    </location>
</feature>
<comment type="subcellular location">
    <subcellularLocation>
        <location evidence="2">Membrane</location>
        <topology evidence="2">Multi-pass membrane protein</topology>
    </subcellularLocation>
</comment>
<dbReference type="InterPro" id="IPR038318">
    <property type="entry name" value="KdpD_sf"/>
</dbReference>
<keyword evidence="4" id="KW-0597">Phosphoprotein</keyword>
<dbReference type="InterPro" id="IPR050482">
    <property type="entry name" value="Sensor_HK_TwoCompSys"/>
</dbReference>
<dbReference type="Gene3D" id="3.30.565.10">
    <property type="entry name" value="Histidine kinase-like ATPase, C-terminal domain"/>
    <property type="match status" value="1"/>
</dbReference>
<keyword evidence="7" id="KW-0547">Nucleotide-binding</keyword>
<reference evidence="17" key="1">
    <citation type="submission" date="2019-04" db="EMBL/GenBank/DDBJ databases">
        <title>Draft genome sequence of Pseudonocardiaceae bacterium SL3-2-4.</title>
        <authorList>
            <person name="Ningsih F."/>
            <person name="Yokota A."/>
            <person name="Sakai Y."/>
            <person name="Nanatani K."/>
            <person name="Yabe S."/>
            <person name="Oetari A."/>
            <person name="Sjamsuridzal W."/>
        </authorList>
    </citation>
    <scope>NUCLEOTIDE SEQUENCE [LARGE SCALE GENOMIC DNA]</scope>
    <source>
        <strain evidence="17">SL3-2-4</strain>
    </source>
</reference>
<dbReference type="GO" id="GO:0005524">
    <property type="term" value="F:ATP binding"/>
    <property type="evidence" value="ECO:0007669"/>
    <property type="project" value="UniProtKB-KW"/>
</dbReference>
<dbReference type="SMART" id="SM00387">
    <property type="entry name" value="HATPase_c"/>
    <property type="match status" value="1"/>
</dbReference>
<dbReference type="InterPro" id="IPR003018">
    <property type="entry name" value="GAF"/>
</dbReference>
<evidence type="ECO:0000259" key="15">
    <source>
        <dbReference type="PROSITE" id="PS50109"/>
    </source>
</evidence>
<keyword evidence="10 14" id="KW-1133">Transmembrane helix</keyword>
<dbReference type="Proteomes" id="UP000298860">
    <property type="component" value="Unassembled WGS sequence"/>
</dbReference>
<dbReference type="SMART" id="SM00065">
    <property type="entry name" value="GAF"/>
    <property type="match status" value="1"/>
</dbReference>
<evidence type="ECO:0000256" key="13">
    <source>
        <dbReference type="SAM" id="MobiDB-lite"/>
    </source>
</evidence>
<name>A0A4D4J2J9_9PSEU</name>
<dbReference type="GO" id="GO:0000155">
    <property type="term" value="F:phosphorelay sensor kinase activity"/>
    <property type="evidence" value="ECO:0007669"/>
    <property type="project" value="InterPro"/>
</dbReference>
<dbReference type="Gene3D" id="1.20.120.620">
    <property type="entry name" value="Backbone structure of the membrane domain of e. Coli histidine kinase receptor kdpd"/>
    <property type="match status" value="1"/>
</dbReference>
<dbReference type="EMBL" id="BJFL01000009">
    <property type="protein sequence ID" value="GDY30701.1"/>
    <property type="molecule type" value="Genomic_DNA"/>
</dbReference>
<dbReference type="EC" id="2.7.13.3" evidence="3"/>
<dbReference type="InterPro" id="IPR011712">
    <property type="entry name" value="Sig_transdc_His_kin_sub3_dim/P"/>
</dbReference>
<dbReference type="Gene3D" id="1.20.5.1930">
    <property type="match status" value="1"/>
</dbReference>
<evidence type="ECO:0000256" key="4">
    <source>
        <dbReference type="ARBA" id="ARBA00022553"/>
    </source>
</evidence>
<feature type="transmembrane region" description="Helical" evidence="14">
    <location>
        <begin position="120"/>
        <end position="139"/>
    </location>
</feature>
<accession>A0A4D4J2J9</accession>
<dbReference type="PANTHER" id="PTHR24421:SF10">
    <property type="entry name" value="NITRATE_NITRITE SENSOR PROTEIN NARQ"/>
    <property type="match status" value="1"/>
</dbReference>
<comment type="caution">
    <text evidence="16">The sequence shown here is derived from an EMBL/GenBank/DDBJ whole genome shotgun (WGS) entry which is preliminary data.</text>
</comment>
<feature type="domain" description="Histidine kinase" evidence="15">
    <location>
        <begin position="354"/>
        <end position="536"/>
    </location>
</feature>
<evidence type="ECO:0000256" key="11">
    <source>
        <dbReference type="ARBA" id="ARBA00023012"/>
    </source>
</evidence>
<evidence type="ECO:0000256" key="12">
    <source>
        <dbReference type="ARBA" id="ARBA00023136"/>
    </source>
</evidence>
<evidence type="ECO:0000256" key="3">
    <source>
        <dbReference type="ARBA" id="ARBA00012438"/>
    </source>
</evidence>
<dbReference type="Pfam" id="PF02518">
    <property type="entry name" value="HATPase_c"/>
    <property type="match status" value="1"/>
</dbReference>
<keyword evidence="11" id="KW-0902">Two-component regulatory system</keyword>
<dbReference type="Pfam" id="PF07730">
    <property type="entry name" value="HisKA_3"/>
    <property type="match status" value="1"/>
</dbReference>
<dbReference type="RefSeq" id="WP_137813814.1">
    <property type="nucleotide sequence ID" value="NZ_BJFL01000009.1"/>
</dbReference>
<evidence type="ECO:0000256" key="9">
    <source>
        <dbReference type="ARBA" id="ARBA00022840"/>
    </source>
</evidence>
<dbReference type="InterPro" id="IPR029016">
    <property type="entry name" value="GAF-like_dom_sf"/>
</dbReference>
<dbReference type="AlphaFoldDB" id="A0A4D4J2J9"/>
<dbReference type="PANTHER" id="PTHR24421">
    <property type="entry name" value="NITRATE/NITRITE SENSOR PROTEIN NARX-RELATED"/>
    <property type="match status" value="1"/>
</dbReference>
<evidence type="ECO:0000256" key="14">
    <source>
        <dbReference type="SAM" id="Phobius"/>
    </source>
</evidence>
<evidence type="ECO:0000313" key="17">
    <source>
        <dbReference type="Proteomes" id="UP000298860"/>
    </source>
</evidence>
<evidence type="ECO:0000256" key="8">
    <source>
        <dbReference type="ARBA" id="ARBA00022777"/>
    </source>
</evidence>
<keyword evidence="8 16" id="KW-0418">Kinase</keyword>
<evidence type="ECO:0000256" key="5">
    <source>
        <dbReference type="ARBA" id="ARBA00022679"/>
    </source>
</evidence>
<evidence type="ECO:0000256" key="7">
    <source>
        <dbReference type="ARBA" id="ARBA00022741"/>
    </source>
</evidence>
<evidence type="ECO:0000256" key="2">
    <source>
        <dbReference type="ARBA" id="ARBA00004141"/>
    </source>
</evidence>
<feature type="region of interest" description="Disordered" evidence="13">
    <location>
        <begin position="563"/>
        <end position="650"/>
    </location>
</feature>
<proteinExistence type="predicted"/>
<keyword evidence="6 14" id="KW-0812">Transmembrane</keyword>
<evidence type="ECO:0000256" key="6">
    <source>
        <dbReference type="ARBA" id="ARBA00022692"/>
    </source>
</evidence>
<dbReference type="Pfam" id="PF01590">
    <property type="entry name" value="GAF"/>
    <property type="match status" value="1"/>
</dbReference>
<protein>
    <recommendedName>
        <fullName evidence="3">histidine kinase</fullName>
        <ecNumber evidence="3">2.7.13.3</ecNumber>
    </recommendedName>
</protein>
<dbReference type="SUPFAM" id="SSF55874">
    <property type="entry name" value="ATPase domain of HSP90 chaperone/DNA topoisomerase II/histidine kinase"/>
    <property type="match status" value="1"/>
</dbReference>
<dbReference type="OrthoDB" id="5241729at2"/>
<dbReference type="InterPro" id="IPR025201">
    <property type="entry name" value="KdpD_TM"/>
</dbReference>
<comment type="catalytic activity">
    <reaction evidence="1">
        <text>ATP + protein L-histidine = ADP + protein N-phospho-L-histidine.</text>
        <dbReference type="EC" id="2.7.13.3"/>
    </reaction>
</comment>
<dbReference type="GO" id="GO:0016020">
    <property type="term" value="C:membrane"/>
    <property type="evidence" value="ECO:0007669"/>
    <property type="project" value="UniProtKB-SubCell"/>
</dbReference>
<dbReference type="GO" id="GO:0046983">
    <property type="term" value="F:protein dimerization activity"/>
    <property type="evidence" value="ECO:0007669"/>
    <property type="project" value="InterPro"/>
</dbReference>
<sequence>MPLRLRIGPPAARLSRTVTVLRRFPLPPVWRPSRPWARLALGVTTGAILVAAVTLLSYPLRHAATPEPLSALYLLGVVLVSALWGWWPGAVTAVASALAFDYFHSAPLGSIGIYYTGQWPVIPLFLLVAVVVAAIAYAARSRAVEAGELRREAREAAEYAHRLAGEHATLHRVATLAAREAAPQEVFAAVCREVGRVLAARYTALGRCSPDATVTVVGAWSDDPGRKDLPDVGSRWPTAAETLVESVWRTGQAVRIDRLGDGDIGDRMVPFPHGPEIGAAVGCPIVVEGRVWGVMLCGFSAPAPQPEGTEARMAQFTRLTATAIANAEHRSELVEARARVVAAVDDTRHRLERDLHDGVQQNLFALALRVRAAQRDEVEPQQRIEQLSEIDRLLSGLVSDLRQISRGLRPRMLTLGGLQPVVRMLAQRCPLPVELDVRIDRELSDRVETAVYYIVSEALTNAVKHSHATAVSVELGTEGSTLRLRVRDNGVGGADPARGSGLLGLRERAEALAGHLRVTSPLGQGTSILVTIPLHGLTRRSPFAGARCGSGRSRHARWVRQDAGCDRPPEDRGTRAAVRRPGGRGALARPVHRAPGQPARLGAGRPGSLRVPVQRQRGVGGLRLGPVHRHPPAAHRPAERHVARDGEPGR</sequence>
<evidence type="ECO:0000256" key="1">
    <source>
        <dbReference type="ARBA" id="ARBA00000085"/>
    </source>
</evidence>
<dbReference type="CDD" id="cd16917">
    <property type="entry name" value="HATPase_UhpB-NarQ-NarX-like"/>
    <property type="match status" value="1"/>
</dbReference>
<feature type="transmembrane region" description="Helical" evidence="14">
    <location>
        <begin position="36"/>
        <end position="60"/>
    </location>
</feature>
<keyword evidence="17" id="KW-1185">Reference proteome</keyword>
<dbReference type="Pfam" id="PF13493">
    <property type="entry name" value="DUF4118"/>
    <property type="match status" value="1"/>
</dbReference>
<feature type="compositionally biased region" description="Basic and acidic residues" evidence="13">
    <location>
        <begin position="636"/>
        <end position="650"/>
    </location>
</feature>
<keyword evidence="9" id="KW-0067">ATP-binding</keyword>
<keyword evidence="5" id="KW-0808">Transferase</keyword>
<organism evidence="16 17">
    <name type="scientific">Gandjariella thermophila</name>
    <dbReference type="NCBI Taxonomy" id="1931992"/>
    <lineage>
        <taxon>Bacteria</taxon>
        <taxon>Bacillati</taxon>
        <taxon>Actinomycetota</taxon>
        <taxon>Actinomycetes</taxon>
        <taxon>Pseudonocardiales</taxon>
        <taxon>Pseudonocardiaceae</taxon>
        <taxon>Gandjariella</taxon>
    </lineage>
</organism>
<dbReference type="InterPro" id="IPR036890">
    <property type="entry name" value="HATPase_C_sf"/>
</dbReference>